<evidence type="ECO:0000313" key="2">
    <source>
        <dbReference type="Proteomes" id="UP001515683"/>
    </source>
</evidence>
<protein>
    <submittedName>
        <fullName evidence="1">Uncharacterized protein</fullName>
    </submittedName>
</protein>
<sequence length="80" mass="9408">MIPKTYNEWENCIVNECGIELTGSFIQQRLDVLNNETHHETKRLLSLYGKPHLEKLIRWFTTAAEKLNMENEATPLNQIH</sequence>
<dbReference type="Proteomes" id="UP001515683">
    <property type="component" value="Unassembled WGS sequence"/>
</dbReference>
<accession>A0ABX0RBZ1</accession>
<name>A0ABX0RBZ1_9GAMM</name>
<reference evidence="1 2" key="1">
    <citation type="journal article" date="2019" name="bioRxiv">
        <title>Bacteria contribute to plant secondary compound degradation in a generalist herbivore system.</title>
        <authorList>
            <person name="Francoeur C.B."/>
            <person name="Khadempour L."/>
            <person name="Moreira-Soto R.D."/>
            <person name="Gotting K."/>
            <person name="Book A.J."/>
            <person name="Pinto-Tomas A.A."/>
            <person name="Keefover-Ring K."/>
            <person name="Currie C.R."/>
        </authorList>
    </citation>
    <scope>NUCLEOTIDE SEQUENCE [LARGE SCALE GENOMIC DNA]</scope>
    <source>
        <strain evidence="1">Acro-835</strain>
    </source>
</reference>
<keyword evidence="2" id="KW-1185">Reference proteome</keyword>
<evidence type="ECO:0000313" key="1">
    <source>
        <dbReference type="EMBL" id="NIF21648.1"/>
    </source>
</evidence>
<proteinExistence type="predicted"/>
<organism evidence="1 2">
    <name type="scientific">Candidatus Pantoea multigeneris</name>
    <dbReference type="NCBI Taxonomy" id="2608357"/>
    <lineage>
        <taxon>Bacteria</taxon>
        <taxon>Pseudomonadati</taxon>
        <taxon>Pseudomonadota</taxon>
        <taxon>Gammaproteobacteria</taxon>
        <taxon>Enterobacterales</taxon>
        <taxon>Erwiniaceae</taxon>
        <taxon>Pantoea</taxon>
    </lineage>
</organism>
<comment type="caution">
    <text evidence="1">The sequence shown here is derived from an EMBL/GenBank/DDBJ whole genome shotgun (WGS) entry which is preliminary data.</text>
</comment>
<gene>
    <name evidence="1" type="ORF">F3J40_08580</name>
</gene>
<dbReference type="EMBL" id="VWXF01000002">
    <property type="protein sequence ID" value="NIF21648.1"/>
    <property type="molecule type" value="Genomic_DNA"/>
</dbReference>
<dbReference type="RefSeq" id="WP_167013701.1">
    <property type="nucleotide sequence ID" value="NZ_VWXF01000002.1"/>
</dbReference>